<name>A0A0E9U6N0_ANGAN</name>
<proteinExistence type="predicted"/>
<sequence>MYKCSHSNNVPLPHLMGQLDSHAASLVWHIIGTTLRISGA</sequence>
<accession>A0A0E9U6N0</accession>
<organism evidence="1">
    <name type="scientific">Anguilla anguilla</name>
    <name type="common">European freshwater eel</name>
    <name type="synonym">Muraena anguilla</name>
    <dbReference type="NCBI Taxonomy" id="7936"/>
    <lineage>
        <taxon>Eukaryota</taxon>
        <taxon>Metazoa</taxon>
        <taxon>Chordata</taxon>
        <taxon>Craniata</taxon>
        <taxon>Vertebrata</taxon>
        <taxon>Euteleostomi</taxon>
        <taxon>Actinopterygii</taxon>
        <taxon>Neopterygii</taxon>
        <taxon>Teleostei</taxon>
        <taxon>Anguilliformes</taxon>
        <taxon>Anguillidae</taxon>
        <taxon>Anguilla</taxon>
    </lineage>
</organism>
<evidence type="ECO:0000313" key="1">
    <source>
        <dbReference type="EMBL" id="JAH60628.1"/>
    </source>
</evidence>
<protein>
    <submittedName>
        <fullName evidence="1">Uncharacterized protein</fullName>
    </submittedName>
</protein>
<dbReference type="AlphaFoldDB" id="A0A0E9U6N0"/>
<reference evidence="1" key="2">
    <citation type="journal article" date="2015" name="Fish Shellfish Immunol.">
        <title>Early steps in the European eel (Anguilla anguilla)-Vibrio vulnificus interaction in the gills: Role of the RtxA13 toxin.</title>
        <authorList>
            <person name="Callol A."/>
            <person name="Pajuelo D."/>
            <person name="Ebbesson L."/>
            <person name="Teles M."/>
            <person name="MacKenzie S."/>
            <person name="Amaro C."/>
        </authorList>
    </citation>
    <scope>NUCLEOTIDE SEQUENCE</scope>
</reference>
<reference evidence="1" key="1">
    <citation type="submission" date="2014-11" db="EMBL/GenBank/DDBJ databases">
        <authorList>
            <person name="Amaro Gonzalez C."/>
        </authorList>
    </citation>
    <scope>NUCLEOTIDE SEQUENCE</scope>
</reference>
<dbReference type="EMBL" id="GBXM01047949">
    <property type="protein sequence ID" value="JAH60628.1"/>
    <property type="molecule type" value="Transcribed_RNA"/>
</dbReference>